<gene>
    <name evidence="1" type="ORF">P0Y56_05315</name>
</gene>
<accession>A0AAJ5X8D3</accession>
<evidence type="ECO:0000313" key="2">
    <source>
        <dbReference type="Proteomes" id="UP001218362"/>
    </source>
</evidence>
<dbReference type="InterPro" id="IPR052184">
    <property type="entry name" value="SDR_enzymes"/>
</dbReference>
<organism evidence="1 2">
    <name type="scientific">Candidatus Andeanibacterium colombiense</name>
    <dbReference type="NCBI Taxonomy" id="3121345"/>
    <lineage>
        <taxon>Bacteria</taxon>
        <taxon>Pseudomonadati</taxon>
        <taxon>Pseudomonadota</taxon>
        <taxon>Alphaproteobacteria</taxon>
        <taxon>Sphingomonadales</taxon>
        <taxon>Sphingomonadaceae</taxon>
        <taxon>Candidatus Andeanibacterium</taxon>
    </lineage>
</organism>
<name>A0AAJ5X8D3_9SPHN</name>
<dbReference type="Pfam" id="PF13561">
    <property type="entry name" value="adh_short_C2"/>
    <property type="match status" value="1"/>
</dbReference>
<dbReference type="InterPro" id="IPR002347">
    <property type="entry name" value="SDR_fam"/>
</dbReference>
<dbReference type="InterPro" id="IPR036291">
    <property type="entry name" value="NAD(P)-bd_dom_sf"/>
</dbReference>
<sequence length="232" mass="24939">MSDTPSILLAGASRGLGLAISEEFAKRGWSVVGTVRGGARTGLHDLAGHYPDRIEIEQLDITDTAQIEALRARLSARRFDIVFVNAGTANRDRDETAGSVATEEFVRLMVTNALAPLRVIEGLEDLVTPDGLIGIMSSGMGSVANNQTGGFEVYRGTKAAVNMYMRSYAARHKEDGRALLLLAPGWIRTELGGPDAPFSLEETVPAIVDTIVAKRGRPGLEYLDRMGATVPW</sequence>
<dbReference type="EMBL" id="CP119316">
    <property type="protein sequence ID" value="WEK47712.1"/>
    <property type="molecule type" value="Genomic_DNA"/>
</dbReference>
<protein>
    <submittedName>
        <fullName evidence="1">SDR family oxidoreductase</fullName>
    </submittedName>
</protein>
<dbReference type="AlphaFoldDB" id="A0AAJ5X8D3"/>
<reference evidence="1" key="1">
    <citation type="submission" date="2023-03" db="EMBL/GenBank/DDBJ databases">
        <title>Andean soil-derived lignocellulolytic bacterial consortium as a source of novel taxa and putative plastic-active enzymes.</title>
        <authorList>
            <person name="Diaz-Garcia L."/>
            <person name="Chuvochina M."/>
            <person name="Feuerriegel G."/>
            <person name="Bunk B."/>
            <person name="Sproer C."/>
            <person name="Streit W.R."/>
            <person name="Rodriguez L.M."/>
            <person name="Overmann J."/>
            <person name="Jimenez D.J."/>
        </authorList>
    </citation>
    <scope>NUCLEOTIDE SEQUENCE</scope>
    <source>
        <strain evidence="1">MAG 26</strain>
    </source>
</reference>
<dbReference type="Gene3D" id="3.40.50.720">
    <property type="entry name" value="NAD(P)-binding Rossmann-like Domain"/>
    <property type="match status" value="1"/>
</dbReference>
<dbReference type="PANTHER" id="PTHR45458">
    <property type="entry name" value="SHORT-CHAIN DEHYDROGENASE/REDUCTASE SDR"/>
    <property type="match status" value="1"/>
</dbReference>
<dbReference type="KEGG" id="acob:P0Y56_05315"/>
<dbReference type="Proteomes" id="UP001218362">
    <property type="component" value="Chromosome"/>
</dbReference>
<evidence type="ECO:0000313" key="1">
    <source>
        <dbReference type="EMBL" id="WEK47712.1"/>
    </source>
</evidence>
<dbReference type="PANTHER" id="PTHR45458:SF1">
    <property type="entry name" value="SHORT CHAIN DEHYDROGENASE"/>
    <property type="match status" value="1"/>
</dbReference>
<dbReference type="GO" id="GO:0016616">
    <property type="term" value="F:oxidoreductase activity, acting on the CH-OH group of donors, NAD or NADP as acceptor"/>
    <property type="evidence" value="ECO:0007669"/>
    <property type="project" value="TreeGrafter"/>
</dbReference>
<dbReference type="SUPFAM" id="SSF51735">
    <property type="entry name" value="NAD(P)-binding Rossmann-fold domains"/>
    <property type="match status" value="1"/>
</dbReference>
<proteinExistence type="predicted"/>
<dbReference type="PRINTS" id="PR00081">
    <property type="entry name" value="GDHRDH"/>
</dbReference>